<keyword evidence="11" id="KW-1185">Reference proteome</keyword>
<evidence type="ECO:0000256" key="3">
    <source>
        <dbReference type="ARBA" id="ARBA00022763"/>
    </source>
</evidence>
<sequence length="418" mass="46100">MKVYALSDGNSFYCSCERVFDPRLEGRPVIVLSNNDGCAVALTPEAKALGLKMGDPWFQIRDQCSAQGVEARSSNYVLYGDMSRRVNEIYRQFSDEVEVYSIDESFLDFSSVADPVVLSKEMKARVLRWTGIPTRIGLGPTRVLAKAANHLAKKRAELEGICDLTTAAARNRYLRLLPIEDVWGVGRASTTKLKKLGLTTAADLRDMDPRHARAVLSLTGERLVRELNAVHCSDLELEPPTRKGIAVTRSFGKPITTLDEMLQATAFYATRAGEKLRMHGVQTTHVQVFMHTSRFSDGPARSVSGIARTVAPTADTLELVRASGEATRRLWAPGYRYAKAGILLNDLVPAADVSGTLFDRPDPRREALMVAIDDVNRRFGRGSVSPARGGLSRRWALKAEMKSPAYTTRLSETPIARA</sequence>
<keyword evidence="10" id="KW-0614">Plasmid</keyword>
<evidence type="ECO:0000259" key="9">
    <source>
        <dbReference type="PROSITE" id="PS50173"/>
    </source>
</evidence>
<dbReference type="GeneID" id="94377250"/>
<evidence type="ECO:0000256" key="8">
    <source>
        <dbReference type="ARBA" id="ARBA00049244"/>
    </source>
</evidence>
<comment type="subunit">
    <text evidence="1">Monomer.</text>
</comment>
<evidence type="ECO:0000313" key="11">
    <source>
        <dbReference type="Proteomes" id="UP000824334"/>
    </source>
</evidence>
<dbReference type="InterPro" id="IPR001126">
    <property type="entry name" value="UmuC"/>
</dbReference>
<evidence type="ECO:0000313" key="10">
    <source>
        <dbReference type="EMBL" id="QYC12395.1"/>
    </source>
</evidence>
<keyword evidence="4" id="KW-0741">SOS mutagenesis</keyword>
<name>A0ABX8TMC6_9CAUL</name>
<evidence type="ECO:0000256" key="5">
    <source>
        <dbReference type="ARBA" id="ARBA00023204"/>
    </source>
</evidence>
<keyword evidence="3" id="KW-0227">DNA damage</keyword>
<dbReference type="PANTHER" id="PTHR11076">
    <property type="entry name" value="DNA REPAIR POLYMERASE UMUC / TRANSFERASE FAMILY MEMBER"/>
    <property type="match status" value="1"/>
</dbReference>
<evidence type="ECO:0000256" key="7">
    <source>
        <dbReference type="ARBA" id="ARBA00025589"/>
    </source>
</evidence>
<geneLocation type="plasmid" evidence="10 11">
    <name>unnamed1</name>
</geneLocation>
<evidence type="ECO:0000256" key="2">
    <source>
        <dbReference type="ARBA" id="ARBA00012417"/>
    </source>
</evidence>
<evidence type="ECO:0000256" key="6">
    <source>
        <dbReference type="ARBA" id="ARBA00023236"/>
    </source>
</evidence>
<dbReference type="RefSeq" id="WP_219373712.1">
    <property type="nucleotide sequence ID" value="NZ_CP080035.1"/>
</dbReference>
<reference evidence="10 11" key="1">
    <citation type="submission" date="2021-07" db="EMBL/GenBank/DDBJ databases">
        <title>Isolation and characterization of bacteria from a gold mining with a capacity of golden bioaccumulation.</title>
        <authorList>
            <person name="Yang X.J."/>
        </authorList>
    </citation>
    <scope>NUCLEOTIDE SEQUENCE [LARGE SCALE GENOMIC DNA]</scope>
    <source>
        <strain evidence="10 11">Au29</strain>
        <plasmid evidence="10 11">unnamed1</plasmid>
    </source>
</reference>
<comment type="function">
    <text evidence="7">Poorly processive, error-prone DNA polymerase involved in untargeted mutagenesis. Copies undamaged DNA at stalled replication forks, which arise in vivo from mismatched or misaligned primer ends. These misaligned primers can be extended by PolIV. Exhibits no 3'-5' exonuclease (proofreading) activity. May be involved in translesional synthesis, in conjunction with the beta clamp from PolIII.</text>
</comment>
<organism evidence="10 11">
    <name type="scientific">Brevundimonas nasdae</name>
    <dbReference type="NCBI Taxonomy" id="172043"/>
    <lineage>
        <taxon>Bacteria</taxon>
        <taxon>Pseudomonadati</taxon>
        <taxon>Pseudomonadota</taxon>
        <taxon>Alphaproteobacteria</taxon>
        <taxon>Caulobacterales</taxon>
        <taxon>Caulobacteraceae</taxon>
        <taxon>Brevundimonas</taxon>
    </lineage>
</organism>
<dbReference type="InterPro" id="IPR017961">
    <property type="entry name" value="DNA_pol_Y-fam_little_finger"/>
</dbReference>
<dbReference type="Proteomes" id="UP000824334">
    <property type="component" value="Plasmid unnamed1"/>
</dbReference>
<evidence type="ECO:0000256" key="1">
    <source>
        <dbReference type="ARBA" id="ARBA00011245"/>
    </source>
</evidence>
<dbReference type="EMBL" id="CP080035">
    <property type="protein sequence ID" value="QYC12395.1"/>
    <property type="molecule type" value="Genomic_DNA"/>
</dbReference>
<dbReference type="CDD" id="cd01700">
    <property type="entry name" value="PolY_Pol_V_umuC"/>
    <property type="match status" value="1"/>
</dbReference>
<evidence type="ECO:0000256" key="4">
    <source>
        <dbReference type="ARBA" id="ARBA00023199"/>
    </source>
</evidence>
<accession>A0ABX8TMC6</accession>
<protein>
    <recommendedName>
        <fullName evidence="2">DNA-directed DNA polymerase</fullName>
        <ecNumber evidence="2">2.7.7.7</ecNumber>
    </recommendedName>
</protein>
<dbReference type="Pfam" id="PF00817">
    <property type="entry name" value="IMS"/>
    <property type="match status" value="1"/>
</dbReference>
<dbReference type="Pfam" id="PF13438">
    <property type="entry name" value="DUF4113"/>
    <property type="match status" value="1"/>
</dbReference>
<dbReference type="PROSITE" id="PS50173">
    <property type="entry name" value="UMUC"/>
    <property type="match status" value="1"/>
</dbReference>
<keyword evidence="6" id="KW-0742">SOS response</keyword>
<dbReference type="PANTHER" id="PTHR11076:SF34">
    <property type="entry name" value="PROTEIN UMUC"/>
    <property type="match status" value="1"/>
</dbReference>
<comment type="catalytic activity">
    <reaction evidence="8">
        <text>DNA(n) + a 2'-deoxyribonucleoside 5'-triphosphate = DNA(n+1) + diphosphate</text>
        <dbReference type="Rhea" id="RHEA:22508"/>
        <dbReference type="Rhea" id="RHEA-COMP:17339"/>
        <dbReference type="Rhea" id="RHEA-COMP:17340"/>
        <dbReference type="ChEBI" id="CHEBI:33019"/>
        <dbReference type="ChEBI" id="CHEBI:61560"/>
        <dbReference type="ChEBI" id="CHEBI:173112"/>
        <dbReference type="EC" id="2.7.7.7"/>
    </reaction>
</comment>
<dbReference type="Pfam" id="PF11799">
    <property type="entry name" value="IMS_C"/>
    <property type="match status" value="1"/>
</dbReference>
<proteinExistence type="predicted"/>
<dbReference type="EC" id="2.7.7.7" evidence="2"/>
<dbReference type="InterPro" id="IPR025188">
    <property type="entry name" value="DUF4113"/>
</dbReference>
<dbReference type="InterPro" id="IPR050116">
    <property type="entry name" value="DNA_polymerase-Y"/>
</dbReference>
<keyword evidence="5" id="KW-0234">DNA repair</keyword>
<feature type="domain" description="UmuC" evidence="9">
    <location>
        <begin position="4"/>
        <end position="186"/>
    </location>
</feature>
<gene>
    <name evidence="10" type="ORF">KWG56_18300</name>
</gene>